<evidence type="ECO:0000313" key="2">
    <source>
        <dbReference type="Proteomes" id="UP001595593"/>
    </source>
</evidence>
<protein>
    <submittedName>
        <fullName evidence="1">Uncharacterized protein</fullName>
    </submittedName>
</protein>
<keyword evidence="2" id="KW-1185">Reference proteome</keyword>
<evidence type="ECO:0000313" key="1">
    <source>
        <dbReference type="EMBL" id="MFC3127585.1"/>
    </source>
</evidence>
<dbReference type="RefSeq" id="WP_379599702.1">
    <property type="nucleotide sequence ID" value="NZ_JBHRTN010000029.1"/>
</dbReference>
<dbReference type="Proteomes" id="UP001595593">
    <property type="component" value="Unassembled WGS sequence"/>
</dbReference>
<proteinExistence type="predicted"/>
<name>A0ABV7G8M8_9PROT</name>
<organism evidence="1 2">
    <name type="scientific">Teichococcus globiformis</name>
    <dbReference type="NCBI Taxonomy" id="2307229"/>
    <lineage>
        <taxon>Bacteria</taxon>
        <taxon>Pseudomonadati</taxon>
        <taxon>Pseudomonadota</taxon>
        <taxon>Alphaproteobacteria</taxon>
        <taxon>Acetobacterales</taxon>
        <taxon>Roseomonadaceae</taxon>
        <taxon>Roseomonas</taxon>
    </lineage>
</organism>
<comment type="caution">
    <text evidence="1">The sequence shown here is derived from an EMBL/GenBank/DDBJ whole genome shotgun (WGS) entry which is preliminary data.</text>
</comment>
<reference evidence="2" key="1">
    <citation type="journal article" date="2019" name="Int. J. Syst. Evol. Microbiol.">
        <title>The Global Catalogue of Microorganisms (GCM) 10K type strain sequencing project: providing services to taxonomists for standard genome sequencing and annotation.</title>
        <authorList>
            <consortium name="The Broad Institute Genomics Platform"/>
            <consortium name="The Broad Institute Genome Sequencing Center for Infectious Disease"/>
            <person name="Wu L."/>
            <person name="Ma J."/>
        </authorList>
    </citation>
    <scope>NUCLEOTIDE SEQUENCE [LARGE SCALE GENOMIC DNA]</scope>
    <source>
        <strain evidence="2">KCTC 52094</strain>
    </source>
</reference>
<gene>
    <name evidence="1" type="ORF">ACFOD4_21180</name>
</gene>
<sequence>MTQTHANVCVQVEAVLARPALTEEDRQAATQTALQLVMLGCGLATPSSPGTGPSSRRTA</sequence>
<dbReference type="EMBL" id="JBHRTN010000029">
    <property type="protein sequence ID" value="MFC3127585.1"/>
    <property type="molecule type" value="Genomic_DNA"/>
</dbReference>
<accession>A0ABV7G8M8</accession>